<organism evidence="2 3">
    <name type="scientific">Colletotrichum fioriniae PJ7</name>
    <dbReference type="NCBI Taxonomy" id="1445577"/>
    <lineage>
        <taxon>Eukaryota</taxon>
        <taxon>Fungi</taxon>
        <taxon>Dikarya</taxon>
        <taxon>Ascomycota</taxon>
        <taxon>Pezizomycotina</taxon>
        <taxon>Sordariomycetes</taxon>
        <taxon>Hypocreomycetidae</taxon>
        <taxon>Glomerellales</taxon>
        <taxon>Glomerellaceae</taxon>
        <taxon>Colletotrichum</taxon>
        <taxon>Colletotrichum acutatum species complex</taxon>
    </lineage>
</organism>
<dbReference type="OrthoDB" id="4748377at2759"/>
<protein>
    <submittedName>
        <fullName evidence="2">Uncharacterized protein</fullName>
    </submittedName>
</protein>
<accession>A0A010RT73</accession>
<proteinExistence type="predicted"/>
<name>A0A010RT73_9PEZI</name>
<dbReference type="EMBL" id="JARH01000375">
    <property type="protein sequence ID" value="EXF81264.1"/>
    <property type="molecule type" value="Genomic_DNA"/>
</dbReference>
<sequence>MNEYDPSFSAHDFAAKVSTPGTRGPYPANGQNREAAALRQQRFATFEAEPLEAGNRLVLLPTQTGDVKIAEEAHRQRVSATLESL</sequence>
<dbReference type="Proteomes" id="UP000020467">
    <property type="component" value="Unassembled WGS sequence"/>
</dbReference>
<evidence type="ECO:0000313" key="3">
    <source>
        <dbReference type="Proteomes" id="UP000020467"/>
    </source>
</evidence>
<dbReference type="HOGENOM" id="CLU_2512480_0_0_1"/>
<dbReference type="AlphaFoldDB" id="A0A010RT73"/>
<comment type="caution">
    <text evidence="2">The sequence shown here is derived from an EMBL/GenBank/DDBJ whole genome shotgun (WGS) entry which is preliminary data.</text>
</comment>
<gene>
    <name evidence="2" type="ORF">CFIO01_07784</name>
</gene>
<feature type="region of interest" description="Disordered" evidence="1">
    <location>
        <begin position="1"/>
        <end position="30"/>
    </location>
</feature>
<evidence type="ECO:0000256" key="1">
    <source>
        <dbReference type="SAM" id="MobiDB-lite"/>
    </source>
</evidence>
<keyword evidence="3" id="KW-1185">Reference proteome</keyword>
<evidence type="ECO:0000313" key="2">
    <source>
        <dbReference type="EMBL" id="EXF81264.1"/>
    </source>
</evidence>
<dbReference type="KEGG" id="cfj:CFIO01_07784"/>
<reference evidence="2 3" key="1">
    <citation type="submission" date="2014-02" db="EMBL/GenBank/DDBJ databases">
        <title>The genome sequence of Colletotrichum fioriniae PJ7.</title>
        <authorList>
            <person name="Baroncelli R."/>
            <person name="Thon M.R."/>
        </authorList>
    </citation>
    <scope>NUCLEOTIDE SEQUENCE [LARGE SCALE GENOMIC DNA]</scope>
    <source>
        <strain evidence="2 3">PJ7</strain>
    </source>
</reference>